<dbReference type="GO" id="GO:0006357">
    <property type="term" value="P:regulation of transcription by RNA polymerase II"/>
    <property type="evidence" value="ECO:0007669"/>
    <property type="project" value="TreeGrafter"/>
</dbReference>
<evidence type="ECO:0000259" key="4">
    <source>
        <dbReference type="PROSITE" id="PS50039"/>
    </source>
</evidence>
<accession>A0A4Z2DEQ6</accession>
<sequence>MQKMSSQHNGSNELISNFSIQSMLNLTDEHEHSTVKYCTNNIHNDIDKKLTSDQLYVNPFNSTKLHPSLNNTAIHYQLKSKQSSNTLQNFEINDILQNVLNNHYQQQKDNPTHNIHQYSTLHSTWVNYSNSSQSNSDDPSNSLLPGLSTTTIRPDDENINHSSIITNLTLPEDTLNYQSTSDSQSVSPSTPHSLYHSLSDSVLPNDALTSSPTQRKRKVLDHITNKNDTSTEILHELENHCEKNRMSKRKCSKEIEDEREECTDGSDSNENNDEEEQESKENGNDEDDVSTDDNDASKSNKTKGTCDSDKPPFSYNALIMMAIRNSSEKRLTLNGIYDFITSNFPYYKNNKQGWQNSIRHNLSLNKCFVKVPRAYDDPGKGNYWMLDPSCEDVYIGGTTGKLRRRTNSLQRNRLFNLRLASYYASLARNYSIPSNIEQFSSNPLSMFSHHHHRPTAIHKSQFILNNNSNNNNNLNSFHSPVNCVPPFLDLFNRISVEQPPFLATPYPNPFNNSIYENSLHGSPYIPNNCETMLDESSTHRYNFHKYNST</sequence>
<dbReference type="STRING" id="6182.A0A4Z2DEQ6"/>
<feature type="compositionally biased region" description="Polar residues" evidence="3">
    <location>
        <begin position="196"/>
        <end position="213"/>
    </location>
</feature>
<evidence type="ECO:0000256" key="1">
    <source>
        <dbReference type="ARBA" id="ARBA00023125"/>
    </source>
</evidence>
<dbReference type="EMBL" id="SKCS01000160">
    <property type="protein sequence ID" value="TNN14977.1"/>
    <property type="molecule type" value="Genomic_DNA"/>
</dbReference>
<dbReference type="PROSITE" id="PS00658">
    <property type="entry name" value="FORK_HEAD_2"/>
    <property type="match status" value="1"/>
</dbReference>
<dbReference type="PROSITE" id="PS00657">
    <property type="entry name" value="FORK_HEAD_1"/>
    <property type="match status" value="1"/>
</dbReference>
<name>A0A4Z2DEQ6_SCHJA</name>
<proteinExistence type="predicted"/>
<dbReference type="PANTHER" id="PTHR46617">
    <property type="entry name" value="FORKHEAD BOX PROTEIN G1"/>
    <property type="match status" value="1"/>
</dbReference>
<feature type="compositionally biased region" description="Low complexity" evidence="3">
    <location>
        <begin position="178"/>
        <end position="193"/>
    </location>
</feature>
<dbReference type="InterPro" id="IPR001766">
    <property type="entry name" value="Fork_head_dom"/>
</dbReference>
<dbReference type="Pfam" id="PF00250">
    <property type="entry name" value="Forkhead"/>
    <property type="match status" value="1"/>
</dbReference>
<dbReference type="CDD" id="cd20021">
    <property type="entry name" value="FH_FOXG"/>
    <property type="match status" value="1"/>
</dbReference>
<keyword evidence="6" id="KW-1185">Reference proteome</keyword>
<feature type="region of interest" description="Disordered" evidence="3">
    <location>
        <begin position="242"/>
        <end position="307"/>
    </location>
</feature>
<dbReference type="PROSITE" id="PS50039">
    <property type="entry name" value="FORK_HEAD_3"/>
    <property type="match status" value="1"/>
</dbReference>
<dbReference type="InterPro" id="IPR018122">
    <property type="entry name" value="TF_fork_head_CS_1"/>
</dbReference>
<feature type="DNA-binding region" description="Fork-head" evidence="2">
    <location>
        <begin position="310"/>
        <end position="404"/>
    </location>
</feature>
<evidence type="ECO:0000313" key="5">
    <source>
        <dbReference type="EMBL" id="TNN14977.1"/>
    </source>
</evidence>
<dbReference type="InterPro" id="IPR036388">
    <property type="entry name" value="WH-like_DNA-bd_sf"/>
</dbReference>
<dbReference type="InterPro" id="IPR047208">
    <property type="entry name" value="FOXG1"/>
</dbReference>
<evidence type="ECO:0000256" key="3">
    <source>
        <dbReference type="SAM" id="MobiDB-lite"/>
    </source>
</evidence>
<dbReference type="Proteomes" id="UP000311919">
    <property type="component" value="Unassembled WGS sequence"/>
</dbReference>
<dbReference type="SUPFAM" id="SSF46785">
    <property type="entry name" value="Winged helix' DNA-binding domain"/>
    <property type="match status" value="1"/>
</dbReference>
<dbReference type="FunFam" id="1.10.10.10:FF:000135">
    <property type="entry name" value="forkhead box protein G1"/>
    <property type="match status" value="1"/>
</dbReference>
<evidence type="ECO:0000256" key="2">
    <source>
        <dbReference type="PROSITE-ProRule" id="PRU00089"/>
    </source>
</evidence>
<dbReference type="GO" id="GO:0005634">
    <property type="term" value="C:nucleus"/>
    <property type="evidence" value="ECO:0007669"/>
    <property type="project" value="UniProtKB-SubCell"/>
</dbReference>
<dbReference type="OrthoDB" id="6230630at2759"/>
<dbReference type="Gene3D" id="1.10.10.10">
    <property type="entry name" value="Winged helix-like DNA-binding domain superfamily/Winged helix DNA-binding domain"/>
    <property type="match status" value="1"/>
</dbReference>
<comment type="caution">
    <text evidence="5">The sequence shown here is derived from an EMBL/GenBank/DDBJ whole genome shotgun (WGS) entry which is preliminary data.</text>
</comment>
<organism evidence="5 6">
    <name type="scientific">Schistosoma japonicum</name>
    <name type="common">Blood fluke</name>
    <dbReference type="NCBI Taxonomy" id="6182"/>
    <lineage>
        <taxon>Eukaryota</taxon>
        <taxon>Metazoa</taxon>
        <taxon>Spiralia</taxon>
        <taxon>Lophotrochozoa</taxon>
        <taxon>Platyhelminthes</taxon>
        <taxon>Trematoda</taxon>
        <taxon>Digenea</taxon>
        <taxon>Strigeidida</taxon>
        <taxon>Schistosomatoidea</taxon>
        <taxon>Schistosomatidae</taxon>
        <taxon>Schistosoma</taxon>
    </lineage>
</organism>
<comment type="subcellular location">
    <subcellularLocation>
        <location evidence="2">Nucleus</location>
    </subcellularLocation>
</comment>
<feature type="region of interest" description="Disordered" evidence="3">
    <location>
        <begin position="175"/>
        <end position="224"/>
    </location>
</feature>
<feature type="domain" description="Fork-head" evidence="4">
    <location>
        <begin position="310"/>
        <end position="404"/>
    </location>
</feature>
<gene>
    <name evidence="5" type="ORF">EWB00_001765</name>
</gene>
<dbReference type="PRINTS" id="PR00053">
    <property type="entry name" value="FORKHEAD"/>
</dbReference>
<dbReference type="SMART" id="SM00339">
    <property type="entry name" value="FH"/>
    <property type="match status" value="1"/>
</dbReference>
<evidence type="ECO:0000313" key="6">
    <source>
        <dbReference type="Proteomes" id="UP000311919"/>
    </source>
</evidence>
<dbReference type="GO" id="GO:0003700">
    <property type="term" value="F:DNA-binding transcription factor activity"/>
    <property type="evidence" value="ECO:0007669"/>
    <property type="project" value="InterPro"/>
</dbReference>
<feature type="compositionally biased region" description="Acidic residues" evidence="3">
    <location>
        <begin position="270"/>
        <end position="294"/>
    </location>
</feature>
<feature type="compositionally biased region" description="Acidic residues" evidence="3">
    <location>
        <begin position="255"/>
        <end position="264"/>
    </location>
</feature>
<keyword evidence="1 2" id="KW-0238">DNA-binding</keyword>
<reference evidence="5 6" key="1">
    <citation type="submission" date="2019-03" db="EMBL/GenBank/DDBJ databases">
        <title>An improved genome assembly of the fluke Schistosoma japonicum.</title>
        <authorList>
            <person name="Hu W."/>
            <person name="Luo F."/>
            <person name="Yin M."/>
            <person name="Mo X."/>
            <person name="Sun C."/>
            <person name="Wu Q."/>
            <person name="Zhu B."/>
            <person name="Xiang M."/>
            <person name="Wang J."/>
            <person name="Wang Y."/>
            <person name="Zhang T."/>
            <person name="Xu B."/>
            <person name="Zheng H."/>
            <person name="Feng Z."/>
        </authorList>
    </citation>
    <scope>NUCLEOTIDE SEQUENCE [LARGE SCALE GENOMIC DNA]</scope>
    <source>
        <strain evidence="5">HuSjv2</strain>
        <tissue evidence="5">Worms</tissue>
    </source>
</reference>
<dbReference type="PANTHER" id="PTHR46617:SF3">
    <property type="entry name" value="FORKHEAD BOX PROTEIN G1"/>
    <property type="match status" value="1"/>
</dbReference>
<protein>
    <submittedName>
        <fullName evidence="5">Fork head domain transcription factor slp2</fullName>
    </submittedName>
</protein>
<feature type="region of interest" description="Disordered" evidence="3">
    <location>
        <begin position="130"/>
        <end position="158"/>
    </location>
</feature>
<keyword evidence="2" id="KW-0539">Nucleus</keyword>
<dbReference type="InterPro" id="IPR030456">
    <property type="entry name" value="TF_fork_head_CS_2"/>
</dbReference>
<dbReference type="InterPro" id="IPR036390">
    <property type="entry name" value="WH_DNA-bd_sf"/>
</dbReference>
<feature type="compositionally biased region" description="Low complexity" evidence="3">
    <location>
        <begin position="130"/>
        <end position="145"/>
    </location>
</feature>
<dbReference type="AlphaFoldDB" id="A0A4Z2DEQ6"/>
<dbReference type="GO" id="GO:1990837">
    <property type="term" value="F:sequence-specific double-stranded DNA binding"/>
    <property type="evidence" value="ECO:0007669"/>
    <property type="project" value="TreeGrafter"/>
</dbReference>